<organism evidence="2 3">
    <name type="scientific">Streptomyces montanus</name>
    <dbReference type="NCBI Taxonomy" id="2580423"/>
    <lineage>
        <taxon>Bacteria</taxon>
        <taxon>Bacillati</taxon>
        <taxon>Actinomycetota</taxon>
        <taxon>Actinomycetes</taxon>
        <taxon>Kitasatosporales</taxon>
        <taxon>Streptomycetaceae</taxon>
        <taxon>Streptomyces</taxon>
    </lineage>
</organism>
<dbReference type="RefSeq" id="WP_138043093.1">
    <property type="nucleotide sequence ID" value="NZ_VBZC01000001.1"/>
</dbReference>
<sequence length="176" mass="18498">MRVGNTATPRPAPLPHALLAPTSSVRTARREDAAALADLSQPFVRSGALRERPASLYATHAADFLLTEAPDGTLEGCVGLRVHPAGPEEGRRPAGVVYNFCVAGHRQGSGVGATLLRAVLARARARSLGALFTATTGGGGLFLRYGFAPTTARLAPPSWAQSLDPRRNARILTRIL</sequence>
<gene>
    <name evidence="2" type="ORF">FE633_01190</name>
</gene>
<dbReference type="InterPro" id="IPR000182">
    <property type="entry name" value="GNAT_dom"/>
</dbReference>
<proteinExistence type="predicted"/>
<dbReference type="SUPFAM" id="SSF55729">
    <property type="entry name" value="Acyl-CoA N-acyltransferases (Nat)"/>
    <property type="match status" value="1"/>
</dbReference>
<evidence type="ECO:0000259" key="1">
    <source>
        <dbReference type="PROSITE" id="PS51186"/>
    </source>
</evidence>
<dbReference type="Gene3D" id="3.40.630.30">
    <property type="match status" value="1"/>
</dbReference>
<comment type="caution">
    <text evidence="2">The sequence shown here is derived from an EMBL/GenBank/DDBJ whole genome shotgun (WGS) entry which is preliminary data.</text>
</comment>
<evidence type="ECO:0000313" key="2">
    <source>
        <dbReference type="EMBL" id="TLS48122.1"/>
    </source>
</evidence>
<evidence type="ECO:0000313" key="3">
    <source>
        <dbReference type="Proteomes" id="UP000305906"/>
    </source>
</evidence>
<dbReference type="EMBL" id="VBZC01000001">
    <property type="protein sequence ID" value="TLS48122.1"/>
    <property type="molecule type" value="Genomic_DNA"/>
</dbReference>
<protein>
    <submittedName>
        <fullName evidence="2">GNAT family N-acetyltransferase</fullName>
    </submittedName>
</protein>
<dbReference type="PROSITE" id="PS51186">
    <property type="entry name" value="GNAT"/>
    <property type="match status" value="1"/>
</dbReference>
<keyword evidence="2" id="KW-0808">Transferase</keyword>
<reference evidence="2 3" key="1">
    <citation type="submission" date="2019-05" db="EMBL/GenBank/DDBJ databases">
        <title>Streptomyces sp. NEAU-C151, a novel actinomycete isolated from soil.</title>
        <authorList>
            <person name="Han L."/>
            <person name="Jiang H."/>
        </authorList>
    </citation>
    <scope>NUCLEOTIDE SEQUENCE [LARGE SCALE GENOMIC DNA]</scope>
    <source>
        <strain evidence="2 3">NEAU-C151</strain>
    </source>
</reference>
<accession>A0A5R9FVJ5</accession>
<dbReference type="Proteomes" id="UP000305906">
    <property type="component" value="Unassembled WGS sequence"/>
</dbReference>
<dbReference type="AlphaFoldDB" id="A0A5R9FVJ5"/>
<dbReference type="GO" id="GO:0016747">
    <property type="term" value="F:acyltransferase activity, transferring groups other than amino-acyl groups"/>
    <property type="evidence" value="ECO:0007669"/>
    <property type="project" value="InterPro"/>
</dbReference>
<feature type="domain" description="N-acetyltransferase" evidence="1">
    <location>
        <begin position="23"/>
        <end position="170"/>
    </location>
</feature>
<name>A0A5R9FVJ5_9ACTN</name>
<keyword evidence="3" id="KW-1185">Reference proteome</keyword>
<dbReference type="InterPro" id="IPR016181">
    <property type="entry name" value="Acyl_CoA_acyltransferase"/>
</dbReference>
<dbReference type="Pfam" id="PF00583">
    <property type="entry name" value="Acetyltransf_1"/>
    <property type="match status" value="1"/>
</dbReference>